<evidence type="ECO:0000313" key="9">
    <source>
        <dbReference type="EMBL" id="SCL28296.1"/>
    </source>
</evidence>
<keyword evidence="4 7" id="KW-0812">Transmembrane</keyword>
<evidence type="ECO:0000256" key="5">
    <source>
        <dbReference type="ARBA" id="ARBA00022989"/>
    </source>
</evidence>
<keyword evidence="10" id="KW-1185">Reference proteome</keyword>
<dbReference type="AlphaFoldDB" id="A0A1C6SFP3"/>
<accession>A0A1C6SFP3</accession>
<keyword evidence="6 7" id="KW-0472">Membrane</keyword>
<dbReference type="InterPro" id="IPR000515">
    <property type="entry name" value="MetI-like"/>
</dbReference>
<dbReference type="PANTHER" id="PTHR43744:SF12">
    <property type="entry name" value="ABC TRANSPORTER PERMEASE PROTEIN MG189-RELATED"/>
    <property type="match status" value="1"/>
</dbReference>
<name>A0A1C6SFP3_9ACTN</name>
<keyword evidence="3" id="KW-1003">Cell membrane</keyword>
<keyword evidence="5 7" id="KW-1133">Transmembrane helix</keyword>
<evidence type="ECO:0000313" key="10">
    <source>
        <dbReference type="Proteomes" id="UP000198959"/>
    </source>
</evidence>
<feature type="transmembrane region" description="Helical" evidence="7">
    <location>
        <begin position="188"/>
        <end position="205"/>
    </location>
</feature>
<feature type="transmembrane region" description="Helical" evidence="7">
    <location>
        <begin position="72"/>
        <end position="93"/>
    </location>
</feature>
<gene>
    <name evidence="9" type="ORF">GA0074692_2509</name>
</gene>
<comment type="similarity">
    <text evidence="7">Belongs to the binding-protein-dependent transport system permease family.</text>
</comment>
<dbReference type="Proteomes" id="UP000198959">
    <property type="component" value="Unassembled WGS sequence"/>
</dbReference>
<evidence type="ECO:0000256" key="7">
    <source>
        <dbReference type="RuleBase" id="RU363032"/>
    </source>
</evidence>
<evidence type="ECO:0000256" key="6">
    <source>
        <dbReference type="ARBA" id="ARBA00023136"/>
    </source>
</evidence>
<evidence type="ECO:0000256" key="2">
    <source>
        <dbReference type="ARBA" id="ARBA00022448"/>
    </source>
</evidence>
<dbReference type="PANTHER" id="PTHR43744">
    <property type="entry name" value="ABC TRANSPORTER PERMEASE PROTEIN MG189-RELATED-RELATED"/>
    <property type="match status" value="1"/>
</dbReference>
<dbReference type="SUPFAM" id="SSF161098">
    <property type="entry name" value="MetI-like"/>
    <property type="match status" value="1"/>
</dbReference>
<reference evidence="10" key="1">
    <citation type="submission" date="2016-06" db="EMBL/GenBank/DDBJ databases">
        <authorList>
            <person name="Varghese N."/>
            <person name="Submissions Spin"/>
        </authorList>
    </citation>
    <scope>NUCLEOTIDE SEQUENCE [LARGE SCALE GENOMIC DNA]</scope>
    <source>
        <strain evidence="10">DSM 43817</strain>
    </source>
</reference>
<comment type="subcellular location">
    <subcellularLocation>
        <location evidence="1 7">Cell membrane</location>
        <topology evidence="1 7">Multi-pass membrane protein</topology>
    </subcellularLocation>
</comment>
<dbReference type="CDD" id="cd06261">
    <property type="entry name" value="TM_PBP2"/>
    <property type="match status" value="1"/>
</dbReference>
<dbReference type="GO" id="GO:0005886">
    <property type="term" value="C:plasma membrane"/>
    <property type="evidence" value="ECO:0007669"/>
    <property type="project" value="UniProtKB-SubCell"/>
</dbReference>
<dbReference type="STRING" id="145854.GA0074692_2509"/>
<dbReference type="GO" id="GO:0055085">
    <property type="term" value="P:transmembrane transport"/>
    <property type="evidence" value="ECO:0007669"/>
    <property type="project" value="InterPro"/>
</dbReference>
<dbReference type="OrthoDB" id="3521657at2"/>
<dbReference type="InterPro" id="IPR035906">
    <property type="entry name" value="MetI-like_sf"/>
</dbReference>
<sequence length="273" mass="29673">MFRYTKRTFLREVLLFAVAVVFAFPLYILVNLSLRPGDDVSSPLLPPTAPTLANYAAAWEQAGLASALLNSAIVTVASVCIIVLISSMAAYPLARITSRLSTGTFWLVIGGMLVPFQVALIPLYQSMRDLGLLGSLWALVIFYSGAQVPFSVFLYTGFLRALPKEFEEAAAIDGAGTLRTFRSVVFPLLRPVTGTVVILNAINVWNDFLVPLLYLSGTPQQTVTVALYAFVGQFVSNWPIVFAGLVISILPVLAVYFIMQRQIIRGFAGGLKG</sequence>
<feature type="transmembrane region" description="Helical" evidence="7">
    <location>
        <begin position="136"/>
        <end position="158"/>
    </location>
</feature>
<dbReference type="EMBL" id="FMHW01000002">
    <property type="protein sequence ID" value="SCL28296.1"/>
    <property type="molecule type" value="Genomic_DNA"/>
</dbReference>
<evidence type="ECO:0000259" key="8">
    <source>
        <dbReference type="PROSITE" id="PS50928"/>
    </source>
</evidence>
<evidence type="ECO:0000256" key="3">
    <source>
        <dbReference type="ARBA" id="ARBA00022475"/>
    </source>
</evidence>
<organism evidence="9 10">
    <name type="scientific">Micromonospora pallida</name>
    <dbReference type="NCBI Taxonomy" id="145854"/>
    <lineage>
        <taxon>Bacteria</taxon>
        <taxon>Bacillati</taxon>
        <taxon>Actinomycetota</taxon>
        <taxon>Actinomycetes</taxon>
        <taxon>Micromonosporales</taxon>
        <taxon>Micromonosporaceae</taxon>
        <taxon>Micromonospora</taxon>
    </lineage>
</organism>
<feature type="transmembrane region" description="Helical" evidence="7">
    <location>
        <begin position="238"/>
        <end position="259"/>
    </location>
</feature>
<evidence type="ECO:0000256" key="4">
    <source>
        <dbReference type="ARBA" id="ARBA00022692"/>
    </source>
</evidence>
<evidence type="ECO:0000256" key="1">
    <source>
        <dbReference type="ARBA" id="ARBA00004651"/>
    </source>
</evidence>
<dbReference type="RefSeq" id="WP_091643589.1">
    <property type="nucleotide sequence ID" value="NZ_FMHW01000002.1"/>
</dbReference>
<proteinExistence type="inferred from homology"/>
<keyword evidence="2 7" id="KW-0813">Transport</keyword>
<dbReference type="Gene3D" id="1.10.3720.10">
    <property type="entry name" value="MetI-like"/>
    <property type="match status" value="1"/>
</dbReference>
<dbReference type="PROSITE" id="PS50928">
    <property type="entry name" value="ABC_TM1"/>
    <property type="match status" value="1"/>
</dbReference>
<protein>
    <submittedName>
        <fullName evidence="9">Carbohydrate ABC transporter membrane protein 2, CUT1 family</fullName>
    </submittedName>
</protein>
<dbReference type="Pfam" id="PF00528">
    <property type="entry name" value="BPD_transp_1"/>
    <property type="match status" value="1"/>
</dbReference>
<feature type="domain" description="ABC transmembrane type-1" evidence="8">
    <location>
        <begin position="68"/>
        <end position="259"/>
    </location>
</feature>
<feature type="transmembrane region" description="Helical" evidence="7">
    <location>
        <begin position="12"/>
        <end position="34"/>
    </location>
</feature>
<feature type="transmembrane region" description="Helical" evidence="7">
    <location>
        <begin position="105"/>
        <end position="124"/>
    </location>
</feature>